<gene>
    <name evidence="3" type="ORF">URODEC1_LOCUS39782</name>
</gene>
<feature type="compositionally biased region" description="Low complexity" evidence="1">
    <location>
        <begin position="107"/>
        <end position="120"/>
    </location>
</feature>
<protein>
    <recommendedName>
        <fullName evidence="2">CCHC-type domain-containing protein</fullName>
    </recommendedName>
</protein>
<evidence type="ECO:0000313" key="3">
    <source>
        <dbReference type="EMBL" id="CAL4952851.1"/>
    </source>
</evidence>
<reference evidence="3 4" key="2">
    <citation type="submission" date="2024-10" db="EMBL/GenBank/DDBJ databases">
        <authorList>
            <person name="Ryan C."/>
        </authorList>
    </citation>
    <scope>NUCLEOTIDE SEQUENCE [LARGE SCALE GENOMIC DNA]</scope>
</reference>
<feature type="compositionally biased region" description="Basic residues" evidence="1">
    <location>
        <begin position="1"/>
        <end position="11"/>
    </location>
</feature>
<feature type="region of interest" description="Disordered" evidence="1">
    <location>
        <begin position="652"/>
        <end position="709"/>
    </location>
</feature>
<keyword evidence="4" id="KW-1185">Reference proteome</keyword>
<dbReference type="InterPro" id="IPR053253">
    <property type="entry name" value="Sex_diff_modulator"/>
</dbReference>
<organism evidence="3 4">
    <name type="scientific">Urochloa decumbens</name>
    <dbReference type="NCBI Taxonomy" id="240449"/>
    <lineage>
        <taxon>Eukaryota</taxon>
        <taxon>Viridiplantae</taxon>
        <taxon>Streptophyta</taxon>
        <taxon>Embryophyta</taxon>
        <taxon>Tracheophyta</taxon>
        <taxon>Spermatophyta</taxon>
        <taxon>Magnoliopsida</taxon>
        <taxon>Liliopsida</taxon>
        <taxon>Poales</taxon>
        <taxon>Poaceae</taxon>
        <taxon>PACMAD clade</taxon>
        <taxon>Panicoideae</taxon>
        <taxon>Panicodae</taxon>
        <taxon>Paniceae</taxon>
        <taxon>Melinidinae</taxon>
        <taxon>Urochloa</taxon>
    </lineage>
</organism>
<feature type="region of interest" description="Disordered" evidence="1">
    <location>
        <begin position="403"/>
        <end position="503"/>
    </location>
</feature>
<feature type="domain" description="CCHC-type" evidence="2">
    <location>
        <begin position="54"/>
        <end position="70"/>
    </location>
</feature>
<dbReference type="EMBL" id="OZ075128">
    <property type="protein sequence ID" value="CAL4952851.1"/>
    <property type="molecule type" value="Genomic_DNA"/>
</dbReference>
<feature type="compositionally biased region" description="Basic and acidic residues" evidence="1">
    <location>
        <begin position="469"/>
        <end position="480"/>
    </location>
</feature>
<feature type="region of interest" description="Disordered" evidence="1">
    <location>
        <begin position="72"/>
        <end position="186"/>
    </location>
</feature>
<dbReference type="InterPro" id="IPR001878">
    <property type="entry name" value="Znf_CCHC"/>
</dbReference>
<dbReference type="PANTHER" id="PTHR33087:SF31">
    <property type="entry name" value="OS06G0482850 PROTEIN"/>
    <property type="match status" value="1"/>
</dbReference>
<feature type="domain" description="CCHC-type" evidence="2">
    <location>
        <begin position="35"/>
        <end position="51"/>
    </location>
</feature>
<dbReference type="Proteomes" id="UP001497457">
    <property type="component" value="Chromosome 18b"/>
</dbReference>
<feature type="compositionally biased region" description="Basic and acidic residues" evidence="1">
    <location>
        <begin position="176"/>
        <end position="186"/>
    </location>
</feature>
<evidence type="ECO:0000313" key="4">
    <source>
        <dbReference type="Proteomes" id="UP001497457"/>
    </source>
</evidence>
<feature type="compositionally biased region" description="Low complexity" evidence="1">
    <location>
        <begin position="404"/>
        <end position="414"/>
    </location>
</feature>
<dbReference type="PANTHER" id="PTHR33087">
    <property type="entry name" value="OS07G0539200 PROTEIN"/>
    <property type="match status" value="1"/>
</dbReference>
<dbReference type="AlphaFoldDB" id="A0ABC8Z355"/>
<evidence type="ECO:0000259" key="2">
    <source>
        <dbReference type="SMART" id="SM00343"/>
    </source>
</evidence>
<feature type="region of interest" description="Disordered" evidence="1">
    <location>
        <begin position="748"/>
        <end position="772"/>
    </location>
</feature>
<dbReference type="SMART" id="SM00343">
    <property type="entry name" value="ZnF_C2HC"/>
    <property type="match status" value="2"/>
</dbReference>
<sequence length="846" mass="91089">MSRSTRRRLRRAERTEPATPHKAHGRGIPPELIDRCLNCLSYSHRIATCRLPRRCLRCHGFRHIARNCWRHAPPPVAASQPPVHRAPRSTERGDRRFVRKNSPPTPTTSQAPSRTPSPSTVHGHSSMPGGSRTAPGQRRLVRTDLPTMPPASEAPSSTPSPPDLPHVCDYSTADSTDQRRPAAAEPERCFVDRSAAMEAEETRLRFALIAQVGNASTEFSANDVSRAVADAAQLDATLFPVVRTFPASYLVVCSTQEARDRALAISPAPLAATFLSLRQWTRLVRANSRTLYHQVGLELDGIPEHAWDLDTASKLLAKHAWVERLDPDTASKADMSTFKLTAWAKDPFDIPASRTLCIAEPEPRVDYPDKERRRIFANVVPYLRQKVVLEYPISIHLRSITDFSSRTPSSSESSPSEDGDSGPDGHPDRSYGHRRGVGPRLTGFRRRQNIAGGGGGGGDNGGAATGAVNDERQDSQHLPRSDGAGTEDGASKGALPESFPKAASIKDVATTAGNTTSMTRDVPTVHVEAATEGQAGPAALAATGKPAASAADWAVLCVGTKPREDGKQEREQVRRADNDPMQFESLLQPNGPPPVKASAMMDPAAAYLEGHPRADPCWIETNTDPMLVDAAPVSLRMGLAAGLDRVATQPADTSTTVCGRHSGEVDSGTTWPDADMDQNEPASPPATGQPACATCPDDDPGSSSPPGFSRAMGYGPATLADGITASEDGKLRAFASQVQTKLRSPLAPRPVKTKRTTLRPGDNGVPKRSSRLANHPLANVPSAKRAEVVLMHRFELIPEHQSVANTEGKKAYDKLYKEGLLSDNLEAMRDIMPALRNASHILGMQA</sequence>
<evidence type="ECO:0000256" key="1">
    <source>
        <dbReference type="SAM" id="MobiDB-lite"/>
    </source>
</evidence>
<accession>A0ABC8Z355</accession>
<feature type="compositionally biased region" description="Gly residues" evidence="1">
    <location>
        <begin position="451"/>
        <end position="464"/>
    </location>
</feature>
<feature type="compositionally biased region" description="Basic residues" evidence="1">
    <location>
        <begin position="432"/>
        <end position="448"/>
    </location>
</feature>
<reference evidence="4" key="1">
    <citation type="submission" date="2024-06" db="EMBL/GenBank/DDBJ databases">
        <authorList>
            <person name="Ryan C."/>
        </authorList>
    </citation>
    <scope>NUCLEOTIDE SEQUENCE [LARGE SCALE GENOMIC DNA]</scope>
</reference>
<feature type="region of interest" description="Disordered" evidence="1">
    <location>
        <begin position="1"/>
        <end position="28"/>
    </location>
</feature>
<proteinExistence type="predicted"/>
<name>A0ABC8Z355_9POAL</name>